<evidence type="ECO:0000256" key="15">
    <source>
        <dbReference type="ARBA" id="ARBA00022840"/>
    </source>
</evidence>
<dbReference type="PROSITE" id="PS00108">
    <property type="entry name" value="PROTEIN_KINASE_ST"/>
    <property type="match status" value="1"/>
</dbReference>
<dbReference type="Gene3D" id="1.25.40.430">
    <property type="match status" value="1"/>
</dbReference>
<dbReference type="GO" id="GO:0051301">
    <property type="term" value="P:cell division"/>
    <property type="evidence" value="ECO:0007669"/>
    <property type="project" value="UniProtKB-KW"/>
</dbReference>
<evidence type="ECO:0000256" key="20">
    <source>
        <dbReference type="ARBA" id="ARBA00047899"/>
    </source>
</evidence>
<name>A0A8C0RLE8_CANLF</name>
<evidence type="ECO:0000313" key="30">
    <source>
        <dbReference type="Ensembl" id="ENSCAFP00040015729.1"/>
    </source>
</evidence>
<dbReference type="Gene3D" id="1.10.510.10">
    <property type="entry name" value="Transferase(Phosphotransferase) domain 1"/>
    <property type="match status" value="1"/>
</dbReference>
<keyword evidence="19" id="KW-0137">Centromere</keyword>
<dbReference type="InterPro" id="IPR008271">
    <property type="entry name" value="Ser/Thr_kinase_AS"/>
</dbReference>
<evidence type="ECO:0000259" key="28">
    <source>
        <dbReference type="PROSITE" id="PS51489"/>
    </source>
</evidence>
<dbReference type="Pfam" id="PF00069">
    <property type="entry name" value="Pkinase"/>
    <property type="match status" value="1"/>
</dbReference>
<dbReference type="GO" id="GO:0005634">
    <property type="term" value="C:nucleus"/>
    <property type="evidence" value="ECO:0007669"/>
    <property type="project" value="UniProtKB-SubCell"/>
</dbReference>
<dbReference type="InterPro" id="IPR011009">
    <property type="entry name" value="Kinase-like_dom_sf"/>
</dbReference>
<keyword evidence="12" id="KW-0418">Kinase</keyword>
<evidence type="ECO:0000256" key="8">
    <source>
        <dbReference type="ARBA" id="ARBA00022679"/>
    </source>
</evidence>
<evidence type="ECO:0000256" key="24">
    <source>
        <dbReference type="ARBA" id="ARBA00079871"/>
    </source>
</evidence>
<reference evidence="29" key="2">
    <citation type="submission" date="2019-03" db="EMBL/GenBank/DDBJ databases">
        <authorList>
            <person name="Warren W.C."/>
            <person name="Johnson G.S."/>
        </authorList>
    </citation>
    <scope>NUCLEOTIDE SEQUENCE [LARGE SCALE GENOMIC DNA]</scope>
    <source>
        <strain evidence="29">Basenji</strain>
    </source>
</reference>
<evidence type="ECO:0000256" key="17">
    <source>
        <dbReference type="ARBA" id="ARBA00023242"/>
    </source>
</evidence>
<dbReference type="Gene3D" id="6.10.130.20">
    <property type="match status" value="1"/>
</dbReference>
<keyword evidence="11" id="KW-0498">Mitosis</keyword>
<dbReference type="Pfam" id="PF08311">
    <property type="entry name" value="Mad3_BUB1_I"/>
    <property type="match status" value="1"/>
</dbReference>
<evidence type="ECO:0000256" key="23">
    <source>
        <dbReference type="ARBA" id="ARBA00074401"/>
    </source>
</evidence>
<dbReference type="Proteomes" id="UP000694542">
    <property type="component" value="Chromosome 17"/>
</dbReference>
<feature type="region of interest" description="Disordered" evidence="26">
    <location>
        <begin position="596"/>
        <end position="621"/>
    </location>
</feature>
<feature type="compositionally biased region" description="Polar residues" evidence="26">
    <location>
        <begin position="598"/>
        <end position="621"/>
    </location>
</feature>
<feature type="domain" description="Protein kinase" evidence="27">
    <location>
        <begin position="946"/>
        <end position="1245"/>
    </location>
</feature>
<keyword evidence="16" id="KW-0832">Ubl conjugation</keyword>
<dbReference type="GO" id="GO:0005524">
    <property type="term" value="F:ATP binding"/>
    <property type="evidence" value="ECO:0007669"/>
    <property type="project" value="UniProtKB-UniRule"/>
</dbReference>
<evidence type="ECO:0000313" key="29">
    <source>
        <dbReference type="Ensembl" id="ENSCAFP00030025946.1"/>
    </source>
</evidence>
<protein>
    <recommendedName>
        <fullName evidence="23">Mitotic checkpoint serine/threonine-protein kinase BUB1</fullName>
        <ecNumber evidence="3">2.7.11.1</ecNumber>
    </recommendedName>
    <alternativeName>
        <fullName evidence="24">BUB1A</fullName>
    </alternativeName>
</protein>
<evidence type="ECO:0000256" key="4">
    <source>
        <dbReference type="ARBA" id="ARBA00022454"/>
    </source>
</evidence>
<keyword evidence="14" id="KW-0995">Kinetochore</keyword>
<dbReference type="InterPro" id="IPR013212">
    <property type="entry name" value="Mad3/Bub1_I"/>
</dbReference>
<dbReference type="GO" id="GO:0007094">
    <property type="term" value="P:mitotic spindle assembly checkpoint signaling"/>
    <property type="evidence" value="ECO:0007669"/>
    <property type="project" value="InterPro"/>
</dbReference>
<accession>A0A8C0RLE8</accession>
<sequence>MRHREKEAETQAEGAAGSTQGPRCGTRSRVSRITPGARAAAPRRSHPGVPAVHNLPAARPRRRAPPPHAVRQEPTGLSGLRAHCGTRDRAGVGGSGGAPEGGGTKVARQLPRRLASPCAAEANRQTPCQRSLRPVRLRGRFKSAAARRWGRGVAAGLRPLAMDNPENVFQMFEAHMQSYKGDDPLGEWESYMQWVEENFPENKEYLTTLLEHLMKEFLDKKKYHNDPRFINYCLKFAEYNSDLHQFFEFLYNHGIGTMSSPLYVAWAGHLEGQGELQHASAVFRRGLQNQAEPRELLQQHYRLFQARLTETHLPTQVRTSEPLHNTQILNQMMTSKSNPGNNSACISKNQGSEVSGVMSSACDKESKKEQRVILISKSGYSAQASAAARTDVQQVVMYCKEKLIRGESEFSFEELRAQKYNQRRKHEQWVNEDRHYMKRKEANAFEEQLLKQKMDELHKKLYQVVETSQENLPEFQERSEVNPASMGPSVSSQQELRVPSLPAINHETSKNIGEKPREATPVIPPMANAVTAAFVSPAISQSLFPPVPLPAQPVTDSMFTEARKDARCVTKSTHEFKPQSGAEIKEGSETHKVVNAGSFHTTPNTSLGTVQATPSRVQPSPTVHTKEALGFIMNMFQAPTLPDISDDKDEWPSLDQNEDAFEAQFQKNASSSGAWGVNKIISSLSSAFPVFEDGNKENYGLPQPKNKPAGARTFGERSVSRFLSKPNEVPHTEEFSDDSTVWGVRCNKTLAPSPKSPGHFTAAAQLASTPFHRPPTDLVPALEDKENVAARECTHVTLDSREENVEPSKERKFSPIQEKSLEPAFPTAVSSASLLHVSQPAAGGMLTSEVAQSLEACKLTDPNLAIAEDPPDASAGHQAERMQTSSLENVYAPNFTVENPWDDELILKLLSGLSKPVRSYPNTYEWQCKLPAIKPKTEFQLGSLLVYVDHLLGEGAFAQVYEVTHGEVNDTKNKQKFVLKVQKPANPWEFYIGTQLMERLKPSMRHMFIKFYSAHLFQNGSVLVGDLYSYGTLLNAINLYKNTPEKVMPQALVLSFAIRMLCMIEQVHDCEIIHGDIKPDNFILGSRFLEQDGEDDDISAGLALIDLGQSIDMKLFPKGTTFTGKCETSGFQCIEMLSNKPWNYQIDYFGVAATVYCMLFGTYMKVKNEGGVWKPEGLFRRLPHLDMWSEFFHIMLNIPDCHHLPSLDLLKQNLKKTFQQHYSSKIKTLRNRLIVLLLEYKRSRK</sequence>
<dbReference type="PROSITE" id="PS51489">
    <property type="entry name" value="BUB1_N"/>
    <property type="match status" value="1"/>
</dbReference>
<dbReference type="PANTHER" id="PTHR14030">
    <property type="entry name" value="MITOTIC CHECKPOINT SERINE/THREONINE-PROTEIN KINASE BUB1"/>
    <property type="match status" value="1"/>
</dbReference>
<evidence type="ECO:0000256" key="19">
    <source>
        <dbReference type="ARBA" id="ARBA00023328"/>
    </source>
</evidence>
<evidence type="ECO:0000256" key="2">
    <source>
        <dbReference type="ARBA" id="ARBA00004629"/>
    </source>
</evidence>
<dbReference type="CDD" id="cd14028">
    <property type="entry name" value="STKc_Bub1_vert"/>
    <property type="match status" value="1"/>
</dbReference>
<dbReference type="PROSITE" id="PS50011">
    <property type="entry name" value="PROTEIN_KINASE_DOM"/>
    <property type="match status" value="1"/>
</dbReference>
<dbReference type="PROSITE" id="PS00107">
    <property type="entry name" value="PROTEIN_KINASE_ATP"/>
    <property type="match status" value="1"/>
</dbReference>
<evidence type="ECO:0000256" key="14">
    <source>
        <dbReference type="ARBA" id="ARBA00022838"/>
    </source>
</evidence>
<keyword evidence="8" id="KW-0808">Transferase</keyword>
<evidence type="ECO:0000256" key="1">
    <source>
        <dbReference type="ARBA" id="ARBA00004123"/>
    </source>
</evidence>
<keyword evidence="17" id="KW-0539">Nucleus</keyword>
<dbReference type="Ensembl" id="ENSCAFT00040018117.1">
    <property type="protein sequence ID" value="ENSCAFP00040015729.1"/>
    <property type="gene ID" value="ENSCAFG00040009505.1"/>
</dbReference>
<evidence type="ECO:0000256" key="18">
    <source>
        <dbReference type="ARBA" id="ARBA00023306"/>
    </source>
</evidence>
<keyword evidence="9" id="KW-0053">Apoptosis</keyword>
<evidence type="ECO:0000256" key="10">
    <source>
        <dbReference type="ARBA" id="ARBA00022741"/>
    </source>
</evidence>
<dbReference type="InterPro" id="IPR017441">
    <property type="entry name" value="Protein_kinase_ATP_BS"/>
</dbReference>
<dbReference type="GO" id="GO:0004674">
    <property type="term" value="F:protein serine/threonine kinase activity"/>
    <property type="evidence" value="ECO:0007669"/>
    <property type="project" value="UniProtKB-KW"/>
</dbReference>
<dbReference type="GO" id="GO:0006915">
    <property type="term" value="P:apoptotic process"/>
    <property type="evidence" value="ECO:0007669"/>
    <property type="project" value="UniProtKB-KW"/>
</dbReference>
<dbReference type="AlphaFoldDB" id="A0A8C0RLE8"/>
<evidence type="ECO:0000256" key="9">
    <source>
        <dbReference type="ARBA" id="ARBA00022703"/>
    </source>
</evidence>
<reference evidence="30" key="1">
    <citation type="submission" date="2018-10" db="EMBL/GenBank/DDBJ databases">
        <title>De novo assembly of a Great Dane genome.</title>
        <authorList>
            <person name="Kidd J.M."/>
            <person name="Pendleton A.L."/>
            <person name="Shen F."/>
            <person name="Emery S."/>
        </authorList>
    </citation>
    <scope>NUCLEOTIDE SEQUENCE [LARGE SCALE GENOMIC DNA]</scope>
    <source>
        <strain evidence="30">Great Dane</strain>
    </source>
</reference>
<feature type="compositionally biased region" description="Gly residues" evidence="26">
    <location>
        <begin position="91"/>
        <end position="104"/>
    </location>
</feature>
<keyword evidence="18" id="KW-0131">Cell cycle</keyword>
<keyword evidence="4" id="KW-0158">Chromosome</keyword>
<dbReference type="GO" id="GO:0000776">
    <property type="term" value="C:kinetochore"/>
    <property type="evidence" value="ECO:0007669"/>
    <property type="project" value="UniProtKB-KW"/>
</dbReference>
<evidence type="ECO:0000256" key="12">
    <source>
        <dbReference type="ARBA" id="ARBA00022777"/>
    </source>
</evidence>
<dbReference type="PANTHER" id="PTHR14030:SF26">
    <property type="entry name" value="MITOTIC CHECKPOINT SERINE_THREONINE-PROTEIN KINASE BUB1"/>
    <property type="match status" value="1"/>
</dbReference>
<proteinExistence type="predicted"/>
<dbReference type="EC" id="2.7.11.1" evidence="3"/>
<dbReference type="SMART" id="SM00777">
    <property type="entry name" value="Mad3_BUB1_I"/>
    <property type="match status" value="1"/>
</dbReference>
<dbReference type="Proteomes" id="UP000694429">
    <property type="component" value="Chromosome 17"/>
</dbReference>
<evidence type="ECO:0000256" key="6">
    <source>
        <dbReference type="ARBA" id="ARBA00022553"/>
    </source>
</evidence>
<evidence type="ECO:0000256" key="13">
    <source>
        <dbReference type="ARBA" id="ARBA00022829"/>
    </source>
</evidence>
<dbReference type="SUPFAM" id="SSF56112">
    <property type="entry name" value="Protein kinase-like (PK-like)"/>
    <property type="match status" value="1"/>
</dbReference>
<evidence type="ECO:0000256" key="7">
    <source>
        <dbReference type="ARBA" id="ARBA00022618"/>
    </source>
</evidence>
<reference evidence="29" key="3">
    <citation type="submission" date="2025-05" db="UniProtKB">
        <authorList>
            <consortium name="Ensembl"/>
        </authorList>
    </citation>
    <scope>IDENTIFICATION</scope>
</reference>
<comment type="catalytic activity">
    <reaction evidence="21">
        <text>L-seryl-[protein] + ATP = O-phospho-L-seryl-[protein] + ADP + H(+)</text>
        <dbReference type="Rhea" id="RHEA:17989"/>
        <dbReference type="Rhea" id="RHEA-COMP:9863"/>
        <dbReference type="Rhea" id="RHEA-COMP:11604"/>
        <dbReference type="ChEBI" id="CHEBI:15378"/>
        <dbReference type="ChEBI" id="CHEBI:29999"/>
        <dbReference type="ChEBI" id="CHEBI:30616"/>
        <dbReference type="ChEBI" id="CHEBI:83421"/>
        <dbReference type="ChEBI" id="CHEBI:456216"/>
        <dbReference type="EC" id="2.7.11.1"/>
    </reaction>
</comment>
<comment type="subunit">
    <text evidence="22">Interacts with BUB3 and KNL1. Interacts (when phosphorylated) with PLK1. The BUB1-BUB3 complex interacts with MAD1L1.</text>
</comment>
<evidence type="ECO:0000256" key="22">
    <source>
        <dbReference type="ARBA" id="ARBA00062095"/>
    </source>
</evidence>
<dbReference type="SMART" id="SM00220">
    <property type="entry name" value="S_TKc"/>
    <property type="match status" value="1"/>
</dbReference>
<keyword evidence="10 25" id="KW-0547">Nucleotide-binding</keyword>
<dbReference type="Ensembl" id="ENSCAFT00030029777.1">
    <property type="protein sequence ID" value="ENSCAFP00030025946.1"/>
    <property type="gene ID" value="ENSCAFG00030015928.1"/>
</dbReference>
<evidence type="ECO:0000256" key="3">
    <source>
        <dbReference type="ARBA" id="ARBA00012513"/>
    </source>
</evidence>
<evidence type="ECO:0000256" key="26">
    <source>
        <dbReference type="SAM" id="MobiDB-lite"/>
    </source>
</evidence>
<dbReference type="FunFam" id="1.10.510.10:FF:000390">
    <property type="entry name" value="Mitotic checkpoint serine/threonine-protein kinase BUB1"/>
    <property type="match status" value="1"/>
</dbReference>
<evidence type="ECO:0000256" key="5">
    <source>
        <dbReference type="ARBA" id="ARBA00022527"/>
    </source>
</evidence>
<feature type="binding site" evidence="25">
    <location>
        <position position="980"/>
    </location>
    <ligand>
        <name>ATP</name>
        <dbReference type="ChEBI" id="CHEBI:30616"/>
    </ligand>
</feature>
<evidence type="ECO:0000256" key="25">
    <source>
        <dbReference type="PROSITE-ProRule" id="PRU10141"/>
    </source>
</evidence>
<evidence type="ECO:0000259" key="27">
    <source>
        <dbReference type="PROSITE" id="PS50011"/>
    </source>
</evidence>
<keyword evidence="5" id="KW-0723">Serine/threonine-protein kinase</keyword>
<dbReference type="InterPro" id="IPR015661">
    <property type="entry name" value="Bub1/Mad3"/>
</dbReference>
<keyword evidence="13" id="KW-0159">Chromosome partition</keyword>
<keyword evidence="7" id="KW-0132">Cell division</keyword>
<dbReference type="GO" id="GO:0007059">
    <property type="term" value="P:chromosome segregation"/>
    <property type="evidence" value="ECO:0007669"/>
    <property type="project" value="UniProtKB-KW"/>
</dbReference>
<organism evidence="29 31">
    <name type="scientific">Canis lupus familiaris</name>
    <name type="common">Dog</name>
    <name type="synonym">Canis familiaris</name>
    <dbReference type="NCBI Taxonomy" id="9615"/>
    <lineage>
        <taxon>Eukaryota</taxon>
        <taxon>Metazoa</taxon>
        <taxon>Chordata</taxon>
        <taxon>Craniata</taxon>
        <taxon>Vertebrata</taxon>
        <taxon>Euteleostomi</taxon>
        <taxon>Mammalia</taxon>
        <taxon>Eutheria</taxon>
        <taxon>Laurasiatheria</taxon>
        <taxon>Carnivora</taxon>
        <taxon>Caniformia</taxon>
        <taxon>Canidae</taxon>
        <taxon>Canis</taxon>
    </lineage>
</organism>
<keyword evidence="6" id="KW-0597">Phosphoprotein</keyword>
<evidence type="ECO:0000256" key="21">
    <source>
        <dbReference type="ARBA" id="ARBA00048679"/>
    </source>
</evidence>
<feature type="domain" description="BUB1 N-terminal" evidence="28">
    <location>
        <begin position="172"/>
        <end position="343"/>
    </location>
</feature>
<dbReference type="FunFam" id="1.25.40.430:FF:000001">
    <property type="entry name" value="Mitotic checkpoint serine/threonine-protein kinase BUB1"/>
    <property type="match status" value="1"/>
</dbReference>
<evidence type="ECO:0000256" key="11">
    <source>
        <dbReference type="ARBA" id="ARBA00022776"/>
    </source>
</evidence>
<evidence type="ECO:0000256" key="16">
    <source>
        <dbReference type="ARBA" id="ARBA00022843"/>
    </source>
</evidence>
<comment type="subcellular location">
    <subcellularLocation>
        <location evidence="2">Chromosome</location>
        <location evidence="2">Centromere</location>
        <location evidence="2">Kinetochore</location>
    </subcellularLocation>
    <subcellularLocation>
        <location evidence="1">Nucleus</location>
    </subcellularLocation>
</comment>
<feature type="region of interest" description="Disordered" evidence="26">
    <location>
        <begin position="1"/>
        <end position="107"/>
    </location>
</feature>
<keyword evidence="15 25" id="KW-0067">ATP-binding</keyword>
<evidence type="ECO:0000313" key="31">
    <source>
        <dbReference type="Proteomes" id="UP000694429"/>
    </source>
</evidence>
<dbReference type="InterPro" id="IPR000719">
    <property type="entry name" value="Prot_kinase_dom"/>
</dbReference>
<comment type="catalytic activity">
    <reaction evidence="20">
        <text>L-threonyl-[protein] + ATP = O-phospho-L-threonyl-[protein] + ADP + H(+)</text>
        <dbReference type="Rhea" id="RHEA:46608"/>
        <dbReference type="Rhea" id="RHEA-COMP:11060"/>
        <dbReference type="Rhea" id="RHEA-COMP:11605"/>
        <dbReference type="ChEBI" id="CHEBI:15378"/>
        <dbReference type="ChEBI" id="CHEBI:30013"/>
        <dbReference type="ChEBI" id="CHEBI:30616"/>
        <dbReference type="ChEBI" id="CHEBI:61977"/>
        <dbReference type="ChEBI" id="CHEBI:456216"/>
        <dbReference type="EC" id="2.7.11.1"/>
    </reaction>
</comment>